<evidence type="ECO:0000256" key="6">
    <source>
        <dbReference type="ARBA" id="ARBA00022989"/>
    </source>
</evidence>
<evidence type="ECO:0000259" key="10">
    <source>
        <dbReference type="Pfam" id="PF04290"/>
    </source>
</evidence>
<evidence type="ECO:0000256" key="3">
    <source>
        <dbReference type="ARBA" id="ARBA00022475"/>
    </source>
</evidence>
<comment type="similarity">
    <text evidence="8 9">Belongs to the TRAP transporter small permease family.</text>
</comment>
<keyword evidence="3" id="KW-1003">Cell membrane</keyword>
<evidence type="ECO:0000256" key="2">
    <source>
        <dbReference type="ARBA" id="ARBA00022448"/>
    </source>
</evidence>
<evidence type="ECO:0000256" key="8">
    <source>
        <dbReference type="ARBA" id="ARBA00038436"/>
    </source>
</evidence>
<evidence type="ECO:0000313" key="12">
    <source>
        <dbReference type="Proteomes" id="UP001596042"/>
    </source>
</evidence>
<evidence type="ECO:0000256" key="1">
    <source>
        <dbReference type="ARBA" id="ARBA00004429"/>
    </source>
</evidence>
<feature type="transmembrane region" description="Helical" evidence="9">
    <location>
        <begin position="61"/>
        <end position="80"/>
    </location>
</feature>
<name>A0ABV9H8C3_9HYPH</name>
<dbReference type="InterPro" id="IPR007387">
    <property type="entry name" value="TRAP_DctQ"/>
</dbReference>
<keyword evidence="7 9" id="KW-0472">Membrane</keyword>
<comment type="caution">
    <text evidence="11">The sequence shown here is derived from an EMBL/GenBank/DDBJ whole genome shotgun (WGS) entry which is preliminary data.</text>
</comment>
<dbReference type="EMBL" id="JBHSEL010000122">
    <property type="protein sequence ID" value="MFC4626139.1"/>
    <property type="molecule type" value="Genomic_DNA"/>
</dbReference>
<keyword evidence="12" id="KW-1185">Reference proteome</keyword>
<comment type="function">
    <text evidence="9">Part of the tripartite ATP-independent periplasmic (TRAP) transport system.</text>
</comment>
<dbReference type="Proteomes" id="UP001596042">
    <property type="component" value="Unassembled WGS sequence"/>
</dbReference>
<sequence length="180" mass="19865">MAGSFPETGAASSAAQALGPVGWILSRLELFAGIVVFLMMILTGVDVFGRYFLGQSIRGSVELMQVMMAISIFAALPYLTYRGENIAVDLLPWIGRGYGWVHQIVIEIICAILILIMLPKLWSLAQRALQWDDRTDFLAIPTGYVQLFMTAMMALSALAALARAINIYLTRRSFKNGDNQ</sequence>
<feature type="transmembrane region" description="Helical" evidence="9">
    <location>
        <begin position="143"/>
        <end position="165"/>
    </location>
</feature>
<evidence type="ECO:0000256" key="9">
    <source>
        <dbReference type="RuleBase" id="RU369079"/>
    </source>
</evidence>
<evidence type="ECO:0000256" key="4">
    <source>
        <dbReference type="ARBA" id="ARBA00022519"/>
    </source>
</evidence>
<dbReference type="InterPro" id="IPR055348">
    <property type="entry name" value="DctQ"/>
</dbReference>
<dbReference type="RefSeq" id="WP_374832684.1">
    <property type="nucleotide sequence ID" value="NZ_JBHEEZ010000017.1"/>
</dbReference>
<keyword evidence="6 9" id="KW-1133">Transmembrane helix</keyword>
<protein>
    <recommendedName>
        <fullName evidence="9">TRAP transporter small permease protein</fullName>
    </recommendedName>
</protein>
<keyword evidence="5 9" id="KW-0812">Transmembrane</keyword>
<organism evidence="11 12">
    <name type="scientific">Daeguia caeni</name>
    <dbReference type="NCBI Taxonomy" id="439612"/>
    <lineage>
        <taxon>Bacteria</taxon>
        <taxon>Pseudomonadati</taxon>
        <taxon>Pseudomonadota</taxon>
        <taxon>Alphaproteobacteria</taxon>
        <taxon>Hyphomicrobiales</taxon>
        <taxon>Brucellaceae</taxon>
        <taxon>Daeguia</taxon>
    </lineage>
</organism>
<feature type="transmembrane region" description="Helical" evidence="9">
    <location>
        <begin position="30"/>
        <end position="49"/>
    </location>
</feature>
<comment type="subunit">
    <text evidence="9">The complex comprises the extracytoplasmic solute receptor protein and the two transmembrane proteins.</text>
</comment>
<proteinExistence type="inferred from homology"/>
<feature type="transmembrane region" description="Helical" evidence="9">
    <location>
        <begin position="100"/>
        <end position="122"/>
    </location>
</feature>
<dbReference type="Pfam" id="PF04290">
    <property type="entry name" value="DctQ"/>
    <property type="match status" value="1"/>
</dbReference>
<evidence type="ECO:0000313" key="11">
    <source>
        <dbReference type="EMBL" id="MFC4626139.1"/>
    </source>
</evidence>
<gene>
    <name evidence="11" type="ORF">ACFO1V_13150</name>
</gene>
<dbReference type="PANTHER" id="PTHR35011">
    <property type="entry name" value="2,3-DIKETO-L-GULONATE TRAP TRANSPORTER SMALL PERMEASE PROTEIN YIAM"/>
    <property type="match status" value="1"/>
</dbReference>
<dbReference type="PANTHER" id="PTHR35011:SF2">
    <property type="entry name" value="2,3-DIKETO-L-GULONATE TRAP TRANSPORTER SMALL PERMEASE PROTEIN YIAM"/>
    <property type="match status" value="1"/>
</dbReference>
<feature type="domain" description="Tripartite ATP-independent periplasmic transporters DctQ component" evidence="10">
    <location>
        <begin position="39"/>
        <end position="166"/>
    </location>
</feature>
<keyword evidence="2 9" id="KW-0813">Transport</keyword>
<accession>A0ABV9H8C3</accession>
<evidence type="ECO:0000256" key="7">
    <source>
        <dbReference type="ARBA" id="ARBA00023136"/>
    </source>
</evidence>
<evidence type="ECO:0000256" key="5">
    <source>
        <dbReference type="ARBA" id="ARBA00022692"/>
    </source>
</evidence>
<comment type="subcellular location">
    <subcellularLocation>
        <location evidence="1 9">Cell inner membrane</location>
        <topology evidence="1 9">Multi-pass membrane protein</topology>
    </subcellularLocation>
</comment>
<reference evidence="12" key="1">
    <citation type="journal article" date="2019" name="Int. J. Syst. Evol. Microbiol.">
        <title>The Global Catalogue of Microorganisms (GCM) 10K type strain sequencing project: providing services to taxonomists for standard genome sequencing and annotation.</title>
        <authorList>
            <consortium name="The Broad Institute Genomics Platform"/>
            <consortium name="The Broad Institute Genome Sequencing Center for Infectious Disease"/>
            <person name="Wu L."/>
            <person name="Ma J."/>
        </authorList>
    </citation>
    <scope>NUCLEOTIDE SEQUENCE [LARGE SCALE GENOMIC DNA]</scope>
    <source>
        <strain evidence="12">CGMCC 1.15731</strain>
    </source>
</reference>
<keyword evidence="4 9" id="KW-0997">Cell inner membrane</keyword>